<reference evidence="1 2" key="1">
    <citation type="submission" date="2014-09" db="EMBL/GenBank/DDBJ databases">
        <authorList>
            <person name="Regsiter A."/>
        </authorList>
    </citation>
    <scope>NUCLEOTIDE SEQUENCE [LARGE SCALE GENOMIC DNA]</scope>
</reference>
<comment type="caution">
    <text evidence="1">The sequence shown here is derived from an EMBL/GenBank/DDBJ whole genome shotgun (WGS) entry which is preliminary data.</text>
</comment>
<dbReference type="EMBL" id="CCXZ01000166">
    <property type="protein sequence ID" value="CEG17738.1"/>
    <property type="molecule type" value="Genomic_DNA"/>
</dbReference>
<accession>A0A0U5FH12</accession>
<organism evidence="1 2">
    <name type="scientific">Xanthomonas citri pv. citri</name>
    <dbReference type="NCBI Taxonomy" id="611301"/>
    <lineage>
        <taxon>Bacteria</taxon>
        <taxon>Pseudomonadati</taxon>
        <taxon>Pseudomonadota</taxon>
        <taxon>Gammaproteobacteria</taxon>
        <taxon>Lysobacterales</taxon>
        <taxon>Lysobacteraceae</taxon>
        <taxon>Xanthomonas</taxon>
    </lineage>
</organism>
<gene>
    <name evidence="1" type="ORF">XAC3562_70001</name>
</gene>
<evidence type="ECO:0000313" key="1">
    <source>
        <dbReference type="EMBL" id="CEG17738.1"/>
    </source>
</evidence>
<dbReference type="AlphaFoldDB" id="A0A0U5FH12"/>
<protein>
    <submittedName>
        <fullName evidence="1">Uncharacterized protein</fullName>
    </submittedName>
</protein>
<evidence type="ECO:0000313" key="2">
    <source>
        <dbReference type="Proteomes" id="UP000052230"/>
    </source>
</evidence>
<sequence>MKWFWWFIVRRARSLSAAEHAVFLGIAQALCPMELRSADAAGLILKLLARPNAIGRRDEQRRETRPPWWRRPS</sequence>
<dbReference type="Proteomes" id="UP000052230">
    <property type="component" value="Unassembled WGS sequence"/>
</dbReference>
<proteinExistence type="predicted"/>
<keyword evidence="2" id="KW-1185">Reference proteome</keyword>
<name>A0A0U5FH12_XANCI</name>